<keyword evidence="3" id="KW-1185">Reference proteome</keyword>
<accession>A0ABQ0FU75</accession>
<feature type="region of interest" description="Disordered" evidence="1">
    <location>
        <begin position="60"/>
        <end position="100"/>
    </location>
</feature>
<dbReference type="EMBL" id="BAAFST010000020">
    <property type="protein sequence ID" value="GAB1302788.1"/>
    <property type="molecule type" value="Genomic_DNA"/>
</dbReference>
<evidence type="ECO:0000313" key="3">
    <source>
        <dbReference type="Proteomes" id="UP001623349"/>
    </source>
</evidence>
<reference evidence="2 3" key="1">
    <citation type="submission" date="2024-08" db="EMBL/GenBank/DDBJ databases">
        <title>The draft genome of Apodemus speciosus.</title>
        <authorList>
            <person name="Nabeshima K."/>
            <person name="Suzuki S."/>
            <person name="Onuma M."/>
        </authorList>
    </citation>
    <scope>NUCLEOTIDE SEQUENCE [LARGE SCALE GENOMIC DNA]</scope>
    <source>
        <strain evidence="2">IB14-021</strain>
    </source>
</reference>
<sequence>MLSKRWTSRTLMNFTKTSVRERRTSWQRQEPWRWAQEVQQPDMEEGTDFSTVGEIIGHVAKAEKGAPSIKTPPRLSTTRASRTRQILSPTEEQAGCPESEEKPQAWFQDNSYFQSIQGVVTSLCKDYGWINESIFFNTDVISDNTP</sequence>
<dbReference type="Proteomes" id="UP001623349">
    <property type="component" value="Unassembled WGS sequence"/>
</dbReference>
<evidence type="ECO:0000313" key="2">
    <source>
        <dbReference type="EMBL" id="GAB1302788.1"/>
    </source>
</evidence>
<protein>
    <submittedName>
        <fullName evidence="2">Moloney leukemia virus 10-like 1 protein</fullName>
    </submittedName>
</protein>
<proteinExistence type="predicted"/>
<evidence type="ECO:0000256" key="1">
    <source>
        <dbReference type="SAM" id="MobiDB-lite"/>
    </source>
</evidence>
<name>A0ABQ0FU75_APOSI</name>
<gene>
    <name evidence="2" type="ORF">APTSU1_001802700</name>
</gene>
<comment type="caution">
    <text evidence="2">The sequence shown here is derived from an EMBL/GenBank/DDBJ whole genome shotgun (WGS) entry which is preliminary data.</text>
</comment>
<organism evidence="2 3">
    <name type="scientific">Apodemus speciosus</name>
    <name type="common">Large Japanese field mouse</name>
    <dbReference type="NCBI Taxonomy" id="105296"/>
    <lineage>
        <taxon>Eukaryota</taxon>
        <taxon>Metazoa</taxon>
        <taxon>Chordata</taxon>
        <taxon>Craniata</taxon>
        <taxon>Vertebrata</taxon>
        <taxon>Euteleostomi</taxon>
        <taxon>Mammalia</taxon>
        <taxon>Eutheria</taxon>
        <taxon>Euarchontoglires</taxon>
        <taxon>Glires</taxon>
        <taxon>Rodentia</taxon>
        <taxon>Myomorpha</taxon>
        <taxon>Muroidea</taxon>
        <taxon>Muridae</taxon>
        <taxon>Murinae</taxon>
        <taxon>Apodemus</taxon>
    </lineage>
</organism>
<feature type="compositionally biased region" description="Polar residues" evidence="1">
    <location>
        <begin position="74"/>
        <end position="91"/>
    </location>
</feature>